<reference evidence="1 2" key="1">
    <citation type="submission" date="2015-09" db="EMBL/GenBank/DDBJ databases">
        <authorList>
            <consortium name="Pathogen Informatics"/>
        </authorList>
    </citation>
    <scope>NUCLEOTIDE SEQUENCE [LARGE SCALE GENOMIC DNA]</scope>
    <source>
        <strain evidence="1 2">2789STDY5834861</strain>
    </source>
</reference>
<gene>
    <name evidence="1" type="ORF">ERS852476_03496</name>
</gene>
<organism evidence="1 2">
    <name type="scientific">Blautia obeum</name>
    <dbReference type="NCBI Taxonomy" id="40520"/>
    <lineage>
        <taxon>Bacteria</taxon>
        <taxon>Bacillati</taxon>
        <taxon>Bacillota</taxon>
        <taxon>Clostridia</taxon>
        <taxon>Lachnospirales</taxon>
        <taxon>Lachnospiraceae</taxon>
        <taxon>Blautia</taxon>
    </lineage>
</organism>
<sequence>MHFKQKLRWKYRAVIDIINVVSFICERNLYGYDK</sequence>
<dbReference type="AlphaFoldDB" id="A0A174GSY8"/>
<accession>A0A174GSY8</accession>
<evidence type="ECO:0000313" key="2">
    <source>
        <dbReference type="Proteomes" id="UP000095645"/>
    </source>
</evidence>
<dbReference type="EMBL" id="CYZP01000047">
    <property type="protein sequence ID" value="CUO64166.1"/>
    <property type="molecule type" value="Genomic_DNA"/>
</dbReference>
<dbReference type="Proteomes" id="UP000095645">
    <property type="component" value="Unassembled WGS sequence"/>
</dbReference>
<protein>
    <submittedName>
        <fullName evidence="1">Uncharacterized protein</fullName>
    </submittedName>
</protein>
<proteinExistence type="predicted"/>
<name>A0A174GSY8_9FIRM</name>
<evidence type="ECO:0000313" key="1">
    <source>
        <dbReference type="EMBL" id="CUO64166.1"/>
    </source>
</evidence>